<comment type="catalytic activity">
    <reaction evidence="10">
        <text>2 oxidized [2Fe-2S]-[protein] + NADPH = 2 reduced [2Fe-2S]-[protein] + NADP(+) + H(+)</text>
        <dbReference type="Rhea" id="RHEA:67716"/>
        <dbReference type="Rhea" id="RHEA-COMP:17327"/>
        <dbReference type="Rhea" id="RHEA-COMP:17328"/>
        <dbReference type="ChEBI" id="CHEBI:15378"/>
        <dbReference type="ChEBI" id="CHEBI:33737"/>
        <dbReference type="ChEBI" id="CHEBI:33738"/>
        <dbReference type="ChEBI" id="CHEBI:57783"/>
        <dbReference type="ChEBI" id="CHEBI:58349"/>
    </reaction>
    <physiologicalReaction direction="left-to-right" evidence="10">
        <dbReference type="Rhea" id="RHEA:67717"/>
    </physiologicalReaction>
</comment>
<dbReference type="Gene3D" id="3.40.50.360">
    <property type="match status" value="1"/>
</dbReference>
<evidence type="ECO:0000256" key="4">
    <source>
        <dbReference type="ARBA" id="ARBA00022630"/>
    </source>
</evidence>
<dbReference type="InterPro" id="IPR001433">
    <property type="entry name" value="OxRdtase_FAD/NAD-bd"/>
</dbReference>
<dbReference type="SUPFAM" id="SSF63380">
    <property type="entry name" value="Riboflavin synthase domain-like"/>
    <property type="match status" value="1"/>
</dbReference>
<evidence type="ECO:0000256" key="3">
    <source>
        <dbReference type="ARBA" id="ARBA00022490"/>
    </source>
</evidence>
<dbReference type="PRINTS" id="PR00369">
    <property type="entry name" value="FLAVODOXIN"/>
</dbReference>
<protein>
    <recommendedName>
        <fullName evidence="11">NADPH-dependent diflavin oxidoreductase 1</fullName>
        <ecNumber evidence="11">1.18.1.-</ecNumber>
    </recommendedName>
    <alternativeName>
        <fullName evidence="11">NADPH-dependent FMN and FAD-containing oxidoreductase</fullName>
    </alternativeName>
</protein>
<keyword evidence="9 11" id="KW-0496">Mitochondrion</keyword>
<dbReference type="Gene3D" id="1.20.990.10">
    <property type="entry name" value="NADPH-cytochrome p450 Reductase, Chain A, domain 3"/>
    <property type="match status" value="1"/>
</dbReference>
<keyword evidence="5 11" id="KW-0288">FMN</keyword>
<proteinExistence type="inferred from homology"/>
<dbReference type="OrthoDB" id="1856718at2759"/>
<dbReference type="GO" id="GO:0160246">
    <property type="term" value="F:NADPH-iron-sulfur [2Fe-2S] protein oxidoreductase activity"/>
    <property type="evidence" value="ECO:0007669"/>
    <property type="project" value="InterPro"/>
</dbReference>
<comment type="cofactor">
    <cofactor evidence="2 11">
        <name>FAD</name>
        <dbReference type="ChEBI" id="CHEBI:57692"/>
    </cofactor>
</comment>
<comment type="caution">
    <text evidence="14">The sequence shown here is derived from an EMBL/GenBank/DDBJ whole genome shotgun (WGS) entry which is preliminary data.</text>
</comment>
<dbReference type="GO" id="GO:0050660">
    <property type="term" value="F:flavin adenine dinucleotide binding"/>
    <property type="evidence" value="ECO:0007669"/>
    <property type="project" value="UniProtKB-UniRule"/>
</dbReference>
<evidence type="ECO:0000259" key="12">
    <source>
        <dbReference type="PROSITE" id="PS50902"/>
    </source>
</evidence>
<dbReference type="Gene3D" id="2.40.30.10">
    <property type="entry name" value="Translation factors"/>
    <property type="match status" value="1"/>
</dbReference>
<feature type="binding site" evidence="11">
    <location>
        <begin position="451"/>
        <end position="454"/>
    </location>
    <ligand>
        <name>FAD</name>
        <dbReference type="ChEBI" id="CHEBI:57692"/>
    </ligand>
</feature>
<dbReference type="InterPro" id="IPR028879">
    <property type="entry name" value="NDOR1"/>
</dbReference>
<evidence type="ECO:0000313" key="14">
    <source>
        <dbReference type="EMBL" id="CAB4256641.1"/>
    </source>
</evidence>
<evidence type="ECO:0000256" key="6">
    <source>
        <dbReference type="ARBA" id="ARBA00022827"/>
    </source>
</evidence>
<accession>A0A8H2VJM8</accession>
<feature type="binding site" evidence="11">
    <location>
        <begin position="546"/>
        <end position="547"/>
    </location>
    <ligand>
        <name>NADP(+)</name>
        <dbReference type="ChEBI" id="CHEBI:58349"/>
    </ligand>
</feature>
<dbReference type="PROSITE" id="PS50902">
    <property type="entry name" value="FLAVODOXIN_LIKE"/>
    <property type="match status" value="1"/>
</dbReference>
<dbReference type="Proteomes" id="UP000644660">
    <property type="component" value="Unassembled WGS sequence"/>
</dbReference>
<evidence type="ECO:0000256" key="1">
    <source>
        <dbReference type="ARBA" id="ARBA00001917"/>
    </source>
</evidence>
<dbReference type="InterPro" id="IPR001094">
    <property type="entry name" value="Flavdoxin-like"/>
</dbReference>
<evidence type="ECO:0000259" key="13">
    <source>
        <dbReference type="PROSITE" id="PS51384"/>
    </source>
</evidence>
<dbReference type="GO" id="GO:0016226">
    <property type="term" value="P:iron-sulfur cluster assembly"/>
    <property type="evidence" value="ECO:0007669"/>
    <property type="project" value="UniProtKB-UniRule"/>
</dbReference>
<dbReference type="PRINTS" id="PR00371">
    <property type="entry name" value="FPNCR"/>
</dbReference>
<dbReference type="Pfam" id="PF00667">
    <property type="entry name" value="FAD_binding_1"/>
    <property type="match status" value="1"/>
</dbReference>
<keyword evidence="3 11" id="KW-0963">Cytoplasm</keyword>
<dbReference type="InterPro" id="IPR023173">
    <property type="entry name" value="NADPH_Cyt_P450_Rdtase_alpha"/>
</dbReference>
<keyword evidence="15" id="KW-1185">Reference proteome</keyword>
<feature type="binding site" evidence="11">
    <location>
        <position position="631"/>
    </location>
    <ligand>
        <name>FAD</name>
        <dbReference type="ChEBI" id="CHEBI:57692"/>
    </ligand>
</feature>
<dbReference type="GO" id="GO:0009055">
    <property type="term" value="F:electron transfer activity"/>
    <property type="evidence" value="ECO:0007669"/>
    <property type="project" value="InterPro"/>
</dbReference>
<evidence type="ECO:0000256" key="2">
    <source>
        <dbReference type="ARBA" id="ARBA00001974"/>
    </source>
</evidence>
<dbReference type="GO" id="GO:0050661">
    <property type="term" value="F:NADP binding"/>
    <property type="evidence" value="ECO:0007669"/>
    <property type="project" value="UniProtKB-UniRule"/>
</dbReference>
<dbReference type="GO" id="GO:0010181">
    <property type="term" value="F:FMN binding"/>
    <property type="evidence" value="ECO:0007669"/>
    <property type="project" value="UniProtKB-UniRule"/>
</dbReference>
<feature type="domain" description="Flavodoxin-like" evidence="12">
    <location>
        <begin position="6"/>
        <end position="169"/>
    </location>
</feature>
<comment type="subunit">
    <text evidence="11">Interacts with DRE2; as part of the cytosolic iron-sulfur (Fe-S) protein assembly (CIA) machinery.</text>
</comment>
<comment type="similarity">
    <text evidence="11">In the N-terminal section; belongs to the flavodoxin family.</text>
</comment>
<comment type="subcellular location">
    <subcellularLocation>
        <location evidence="11">Cytoplasm</location>
    </subcellularLocation>
    <subcellularLocation>
        <location evidence="11">Mitochondrion</location>
    </subcellularLocation>
    <text evidence="11">Relocalizes to mitochondria after H(2)O(2) exposure.</text>
</comment>
<feature type="binding site" evidence="11">
    <location>
        <begin position="59"/>
        <end position="62"/>
    </location>
    <ligand>
        <name>FMN</name>
        <dbReference type="ChEBI" id="CHEBI:58210"/>
    </ligand>
</feature>
<organism evidence="14 15">
    <name type="scientific">Maudiozyma barnettii</name>
    <dbReference type="NCBI Taxonomy" id="61262"/>
    <lineage>
        <taxon>Eukaryota</taxon>
        <taxon>Fungi</taxon>
        <taxon>Dikarya</taxon>
        <taxon>Ascomycota</taxon>
        <taxon>Saccharomycotina</taxon>
        <taxon>Saccharomycetes</taxon>
        <taxon>Saccharomycetales</taxon>
        <taxon>Saccharomycetaceae</taxon>
        <taxon>Maudiozyma</taxon>
    </lineage>
</organism>
<dbReference type="GO" id="GO:0016651">
    <property type="term" value="F:oxidoreductase activity, acting on NAD(P)H"/>
    <property type="evidence" value="ECO:0007669"/>
    <property type="project" value="UniProtKB-UniRule"/>
</dbReference>
<feature type="binding site" evidence="11">
    <location>
        <position position="389"/>
    </location>
    <ligand>
        <name>FAD</name>
        <dbReference type="ChEBI" id="CHEBI:57692"/>
    </ligand>
</feature>
<dbReference type="FunFam" id="3.40.50.80:FF:000030">
    <property type="entry name" value="NADPH-dependent diflavin oxidoreductase 1"/>
    <property type="match status" value="1"/>
</dbReference>
<comment type="similarity">
    <text evidence="11">In the C-terminal section; belongs to the flavoprotein pyridine nucleotide cytochrome reductase family.</text>
</comment>
<dbReference type="EC" id="1.18.1.-" evidence="11"/>
<keyword evidence="4 11" id="KW-0285">Flavoprotein</keyword>
<dbReference type="Pfam" id="PF00175">
    <property type="entry name" value="NAD_binding_1"/>
    <property type="match status" value="1"/>
</dbReference>
<comment type="similarity">
    <text evidence="11">Belongs to the NADPH-dependent diflavin oxidoreductase NDOR1 family.</text>
</comment>
<dbReference type="InterPro" id="IPR017938">
    <property type="entry name" value="Riboflavin_synthase-like_b-brl"/>
</dbReference>
<feature type="domain" description="FAD-binding FR-type" evidence="13">
    <location>
        <begin position="228"/>
        <end position="498"/>
    </location>
</feature>
<evidence type="ECO:0000256" key="8">
    <source>
        <dbReference type="ARBA" id="ARBA00023002"/>
    </source>
</evidence>
<dbReference type="PROSITE" id="PS51384">
    <property type="entry name" value="FAD_FR"/>
    <property type="match status" value="1"/>
</dbReference>
<dbReference type="InterPro" id="IPR039261">
    <property type="entry name" value="FNR_nucleotide-bd"/>
</dbReference>
<comment type="caution">
    <text evidence="11">Lacks conserved residue(s) required for the propagation of feature annotation.</text>
</comment>
<keyword evidence="6 11" id="KW-0274">FAD</keyword>
<dbReference type="FunFam" id="1.20.990.10:FF:000008">
    <property type="entry name" value="NADPH-dependent diflavin oxidoreductase 1"/>
    <property type="match status" value="1"/>
</dbReference>
<feature type="binding site" evidence="11">
    <location>
        <begin position="419"/>
        <end position="422"/>
    </location>
    <ligand>
        <name>FAD</name>
        <dbReference type="ChEBI" id="CHEBI:57692"/>
    </ligand>
</feature>
<dbReference type="InterPro" id="IPR017927">
    <property type="entry name" value="FAD-bd_FR_type"/>
</dbReference>
<dbReference type="GO" id="GO:0005829">
    <property type="term" value="C:cytosol"/>
    <property type="evidence" value="ECO:0007669"/>
    <property type="project" value="UniProtKB-ARBA"/>
</dbReference>
<dbReference type="SUPFAM" id="SSF52218">
    <property type="entry name" value="Flavoproteins"/>
    <property type="match status" value="1"/>
</dbReference>
<dbReference type="PANTHER" id="PTHR19384:SF10">
    <property type="entry name" value="NADPH-DEPENDENT DIFLAVIN OXIDOREDUCTASE 1"/>
    <property type="match status" value="1"/>
</dbReference>
<evidence type="ECO:0000256" key="5">
    <source>
        <dbReference type="ARBA" id="ARBA00022643"/>
    </source>
</evidence>
<dbReference type="Gene3D" id="3.40.50.80">
    <property type="entry name" value="Nucleotide-binding domain of ferredoxin-NADP reductase (FNR) module"/>
    <property type="match status" value="1"/>
</dbReference>
<dbReference type="InterPro" id="IPR001709">
    <property type="entry name" value="Flavoprot_Pyr_Nucl_cyt_Rdtase"/>
</dbReference>
<evidence type="ECO:0000256" key="11">
    <source>
        <dbReference type="HAMAP-Rule" id="MF_03178"/>
    </source>
</evidence>
<feature type="binding site" evidence="11">
    <location>
        <begin position="107"/>
        <end position="116"/>
    </location>
    <ligand>
        <name>FMN</name>
        <dbReference type="ChEBI" id="CHEBI:58210"/>
    </ligand>
</feature>
<dbReference type="InterPro" id="IPR003097">
    <property type="entry name" value="CysJ-like_FAD-binding"/>
</dbReference>
<evidence type="ECO:0000313" key="15">
    <source>
        <dbReference type="Proteomes" id="UP000644660"/>
    </source>
</evidence>
<dbReference type="InterPro" id="IPR008254">
    <property type="entry name" value="Flavodoxin/NO_synth"/>
</dbReference>
<gene>
    <name evidence="11" type="primary">TAH18</name>
    <name evidence="14" type="ORF">KABA2_10S03850</name>
</gene>
<comment type="function">
    <text evidence="11">NADPH-dependent reductase which is a central component of the cytosolic iron-sulfur (Fe-S) protein assembly (CIA) machinery. Transfers electrons from NADPH via its FAD and FMN prosthetic groups to the [2Fe-2S] cluster of DRE2, another key component of the CIA machinery. In turn, this reduced cluster provides electrons for assembly of cytosolic iron-sulfur cluster proteins. Positively controls H(2)O(2)-induced cell death.</text>
</comment>
<feature type="binding site" evidence="11">
    <location>
        <begin position="555"/>
        <end position="559"/>
    </location>
    <ligand>
        <name>NADP(+)</name>
        <dbReference type="ChEBI" id="CHEBI:58349"/>
    </ligand>
</feature>
<dbReference type="Pfam" id="PF00258">
    <property type="entry name" value="Flavodoxin_1"/>
    <property type="match status" value="1"/>
</dbReference>
<comment type="cofactor">
    <cofactor evidence="1 11">
        <name>FMN</name>
        <dbReference type="ChEBI" id="CHEBI:58210"/>
    </cofactor>
</comment>
<dbReference type="HAMAP" id="MF_03178">
    <property type="entry name" value="NDOR1"/>
    <property type="match status" value="1"/>
</dbReference>
<dbReference type="PROSITE" id="PS00201">
    <property type="entry name" value="FLAVODOXIN"/>
    <property type="match status" value="1"/>
</dbReference>
<dbReference type="InterPro" id="IPR029039">
    <property type="entry name" value="Flavoprotein-like_sf"/>
</dbReference>
<dbReference type="PANTHER" id="PTHR19384">
    <property type="entry name" value="NITRIC OXIDE SYNTHASE-RELATED"/>
    <property type="match status" value="1"/>
</dbReference>
<dbReference type="GO" id="GO:0005739">
    <property type="term" value="C:mitochondrion"/>
    <property type="evidence" value="ECO:0007669"/>
    <property type="project" value="UniProtKB-SubCell"/>
</dbReference>
<dbReference type="FunFam" id="3.40.50.360:FF:000056">
    <property type="entry name" value="NADPH-dependent diflavin oxidoreductase 1"/>
    <property type="match status" value="1"/>
</dbReference>
<dbReference type="EMBL" id="CAEFZW010000010">
    <property type="protein sequence ID" value="CAB4256641.1"/>
    <property type="molecule type" value="Genomic_DNA"/>
</dbReference>
<keyword evidence="8 11" id="KW-0560">Oxidoreductase</keyword>
<evidence type="ECO:0000256" key="9">
    <source>
        <dbReference type="ARBA" id="ARBA00023128"/>
    </source>
</evidence>
<sequence length="631" mass="73136">MAPNKIVILYGSETGNTEDFAKILSYKLQRLHYPHTLSTVGDFNPTDIINVRYLFVLCATTGQGELPRNCHEHSFLDKNKKTLWSFLKRKNLPENFLSHINVAFFGLGDSSYPKFNYAIRKLHARMVEQLGATEIFDRLEADEQAMAGSNKGTGSGVESVYFEYEKRVLEYVEKKFPKRKVDGQMVERVAIDDSIYLQPKSHLCLDQDSKSDNTDVKVTTPLKFTNDSAIRYGKVKKNKMITAPDHFQDVREFVFTNVNNVDHKDRYEAGDTASIFPCNSDKAVQQFLDTQDHWLPIADKPLKFTNGIPDALKSGGVIEPLTLRNILKYHCDITCIPRTSLFMKIWMFATDVSRMERGEGQLEQQRDKLKEFATDQDMQELYDYCNRPRRSILEVIEDFLSLRLPWEYCLDYLPLIKPRYYSISSAPNDPNIQLTVAIVKYKTMLRKIRTGICTNFIAHLQEGEVIRYNIYNNHLIREQYKQNPMVLVSPGVGIAPLMSVIKEEPQLCDNLQLFFGCRFKDKDYIYQETLEKWGKEGRIELHPVFSRDRENSPDTKYVQDVLWKLGEFVTNLLVEKKALFVLCGASGKMPIQVRLTVIEMLKKWGGFTNDEAATSYLKEMEREDRYLQETW</sequence>
<dbReference type="SUPFAM" id="SSF52343">
    <property type="entry name" value="Ferredoxin reductase-like, C-terminal NADP-linked domain"/>
    <property type="match status" value="1"/>
</dbReference>
<reference evidence="14 15" key="1">
    <citation type="submission" date="2020-05" db="EMBL/GenBank/DDBJ databases">
        <authorList>
            <person name="Casaregola S."/>
            <person name="Devillers H."/>
            <person name="Grondin C."/>
        </authorList>
    </citation>
    <scope>NUCLEOTIDE SEQUENCE [LARGE SCALE GENOMIC DNA]</scope>
    <source>
        <strain evidence="14 15">CLIB 1767</strain>
    </source>
</reference>
<evidence type="ECO:0000256" key="10">
    <source>
        <dbReference type="ARBA" id="ARBA00052174"/>
    </source>
</evidence>
<dbReference type="InterPro" id="IPR001226">
    <property type="entry name" value="Flavodoxin_CS"/>
</dbReference>
<keyword evidence="7 11" id="KW-0521">NADP</keyword>
<name>A0A8H2VJM8_9SACH</name>
<feature type="binding site" evidence="11">
    <location>
        <position position="143"/>
    </location>
    <ligand>
        <name>FMN</name>
        <dbReference type="ChEBI" id="CHEBI:58210"/>
    </ligand>
</feature>
<evidence type="ECO:0000256" key="7">
    <source>
        <dbReference type="ARBA" id="ARBA00022857"/>
    </source>
</evidence>
<dbReference type="AlphaFoldDB" id="A0A8H2VJM8"/>